<feature type="compositionally biased region" description="Basic residues" evidence="1">
    <location>
        <begin position="155"/>
        <end position="174"/>
    </location>
</feature>
<feature type="compositionally biased region" description="Basic residues" evidence="1">
    <location>
        <begin position="218"/>
        <end position="231"/>
    </location>
</feature>
<sequence>MTSTEFASKDNTPSRLKKFITSKSSRKDYNFVSEEKKNRNEVQKDIEKLLKQEFYQKASENVKNAIRLRTKKDTKSFFYRQLQNLNDKIVVFKSMQEKFCSNERFNEAYPNVNQLLESQGLMDKHNNINQLLDKKNGTQKKRQKSGRLNLEIKSAKHKNSKKKLDRRRGSKRSSKFLSTSVISSCDLDKNKYPHENLEIDNPISENEEDYSQISKPKEKQKKRKSNRKNRFKLPDLKLKLHEGIEKKCCFKKHARDVGRIVSVIDSISSVSKKKIDMNKSFFIKSKEKKLSSKRIQETSFRSNKFINSDKNDQTFQTGRVKSTSPAWNRLSAPRYISPNLSAIKPLQEHILNGELPNINKKKKEMSNTKLNNSRTQLVYQNSVKSLRSIKSNSKPRVKLPKKILKSSHNFEVSSQSASFNIENRFKMKHKGNRNFNGSMNRTLILNKKPEIENIRKIYCQEIS</sequence>
<reference evidence="2" key="1">
    <citation type="submission" date="2023-07" db="EMBL/GenBank/DDBJ databases">
        <authorList>
            <consortium name="AG Swart"/>
            <person name="Singh M."/>
            <person name="Singh A."/>
            <person name="Seah K."/>
            <person name="Emmerich C."/>
        </authorList>
    </citation>
    <scope>NUCLEOTIDE SEQUENCE</scope>
    <source>
        <strain evidence="2">DP1</strain>
    </source>
</reference>
<name>A0AAD1X9A9_EUPCR</name>
<proteinExistence type="predicted"/>
<keyword evidence="3" id="KW-1185">Reference proteome</keyword>
<dbReference type="AlphaFoldDB" id="A0AAD1X9A9"/>
<evidence type="ECO:0000256" key="1">
    <source>
        <dbReference type="SAM" id="MobiDB-lite"/>
    </source>
</evidence>
<evidence type="ECO:0000313" key="3">
    <source>
        <dbReference type="Proteomes" id="UP001295684"/>
    </source>
</evidence>
<organism evidence="2 3">
    <name type="scientific">Euplotes crassus</name>
    <dbReference type="NCBI Taxonomy" id="5936"/>
    <lineage>
        <taxon>Eukaryota</taxon>
        <taxon>Sar</taxon>
        <taxon>Alveolata</taxon>
        <taxon>Ciliophora</taxon>
        <taxon>Intramacronucleata</taxon>
        <taxon>Spirotrichea</taxon>
        <taxon>Hypotrichia</taxon>
        <taxon>Euplotida</taxon>
        <taxon>Euplotidae</taxon>
        <taxon>Moneuplotes</taxon>
    </lineage>
</organism>
<protein>
    <submittedName>
        <fullName evidence="2">Uncharacterized protein</fullName>
    </submittedName>
</protein>
<dbReference type="Proteomes" id="UP001295684">
    <property type="component" value="Unassembled WGS sequence"/>
</dbReference>
<dbReference type="EMBL" id="CAMPGE010003342">
    <property type="protein sequence ID" value="CAI2362175.1"/>
    <property type="molecule type" value="Genomic_DNA"/>
</dbReference>
<evidence type="ECO:0000313" key="2">
    <source>
        <dbReference type="EMBL" id="CAI2362175.1"/>
    </source>
</evidence>
<feature type="region of interest" description="Disordered" evidence="1">
    <location>
        <begin position="133"/>
        <end position="176"/>
    </location>
</feature>
<accession>A0AAD1X9A9</accession>
<gene>
    <name evidence="2" type="ORF">ECRASSUSDP1_LOCUS3497</name>
</gene>
<feature type="region of interest" description="Disordered" evidence="1">
    <location>
        <begin position="193"/>
        <end position="232"/>
    </location>
</feature>
<comment type="caution">
    <text evidence="2">The sequence shown here is derived from an EMBL/GenBank/DDBJ whole genome shotgun (WGS) entry which is preliminary data.</text>
</comment>